<dbReference type="EC" id="2.3.2.27" evidence="7"/>
<dbReference type="GO" id="GO:0061630">
    <property type="term" value="F:ubiquitin protein ligase activity"/>
    <property type="evidence" value="ECO:0007669"/>
    <property type="project" value="UniProtKB-UniRule"/>
</dbReference>
<reference evidence="9" key="1">
    <citation type="journal article" date="2014" name="Nat. Commun.">
        <title>Genome sequence of mungbean and insights into evolution within Vigna species.</title>
        <authorList>
            <person name="Kang Y.J."/>
            <person name="Kim S.K."/>
            <person name="Kim M.Y."/>
            <person name="Lestari P."/>
            <person name="Kim K.H."/>
            <person name="Ha B.K."/>
            <person name="Jun T.H."/>
            <person name="Hwang W.J."/>
            <person name="Lee T."/>
            <person name="Lee J."/>
            <person name="Shim S."/>
            <person name="Yoon M.Y."/>
            <person name="Jang Y.E."/>
            <person name="Han K.S."/>
            <person name="Taeprayoon P."/>
            <person name="Yoon N."/>
            <person name="Somta P."/>
            <person name="Tanya P."/>
            <person name="Kim K.S."/>
            <person name="Gwag J.G."/>
            <person name="Moon J.K."/>
            <person name="Lee Y.H."/>
            <person name="Park B.S."/>
            <person name="Bombarely A."/>
            <person name="Doyle J.J."/>
            <person name="Jackson S.A."/>
            <person name="Schafleitner R."/>
            <person name="Srinives P."/>
            <person name="Varshney R.K."/>
            <person name="Lee S.H."/>
        </authorList>
    </citation>
    <scope>NUCLEOTIDE SEQUENCE [LARGE SCALE GENOMIC DNA]</scope>
    <source>
        <strain evidence="9">cv. VC1973A</strain>
    </source>
</reference>
<dbReference type="AlphaFoldDB" id="A0A1S3UFF7"/>
<dbReference type="SUPFAM" id="SSF57850">
    <property type="entry name" value="RING/U-box"/>
    <property type="match status" value="1"/>
</dbReference>
<dbReference type="CDD" id="cd16664">
    <property type="entry name" value="RING-Ubox_PUB"/>
    <property type="match status" value="1"/>
</dbReference>
<dbReference type="Gene3D" id="1.25.10.10">
    <property type="entry name" value="Leucine-rich Repeat Variant"/>
    <property type="match status" value="1"/>
</dbReference>
<comment type="pathway">
    <text evidence="3 7">Protein modification; protein ubiquitination.</text>
</comment>
<name>A0A1S3UFF7_VIGRR</name>
<dbReference type="FunFam" id="3.30.40.10:FF:000502">
    <property type="entry name" value="RING-type E3 ubiquitin transferase"/>
    <property type="match status" value="1"/>
</dbReference>
<keyword evidence="6 7" id="KW-0833">Ubl conjugation pathway</keyword>
<dbReference type="Pfam" id="PF25598">
    <property type="entry name" value="ARM_PUB"/>
    <property type="match status" value="1"/>
</dbReference>
<evidence type="ECO:0000256" key="5">
    <source>
        <dbReference type="ARBA" id="ARBA00022737"/>
    </source>
</evidence>
<evidence type="ECO:0000256" key="2">
    <source>
        <dbReference type="ARBA" id="ARBA00003861"/>
    </source>
</evidence>
<dbReference type="OrthoDB" id="10064100at2759"/>
<dbReference type="UniPathway" id="UPA00143"/>
<sequence length="538" mass="59543">MKPTDGTVGGTQPLTTKVISIITPSSVVPSFPPLPSPPHHTQLFPTLRTCQRFSHPTPPKPTSHVTLPLTLSLFFKHHFLVRSIAHLSLSLSLSLSSHHTSLLPFLFYFIITFFSHSLTTMVRDDLYITVPSFFRCPISLDVMKSPVSLSTGVTYDRSSIQRWLDNGNNTCPATMQVLQTKEFVPNRTLQRLIQIWSDSLHHPLHSAHSPTSTHSQSLPSKDQILLAISDLQTRADNRFDSLAKIARFAQDSEENRDFLLKTECFVPLLVGFLHNVNGAVEFLEQVVMALDLVIGKMEDREELKNLILKAPGEAEKQSLDSLLVALRQGNHAAQIASVRVLTSVALDVESKLLIAEKEGLVSELLKLITPEKDPDLIENCLLCLVAISSPRRSKMKLVCLGAVKVLSKLLCASNMSVSVTEKVLKLVETVSSTKEGRLEICEDSACVAAIVNKVLKVSSVATEHAVTTLWSVCYLFRDETAQEAVTKANGLTKILLLMQSNCSPQVRQMSADLLKIFRVNSKSCLSSYDTKTTHIMPF</sequence>
<proteinExistence type="predicted"/>
<dbReference type="PANTHER" id="PTHR22849:SF20">
    <property type="entry name" value="U-BOX DOMAIN-CONTAINING PROTEIN 27-RELATED"/>
    <property type="match status" value="1"/>
</dbReference>
<dbReference type="GO" id="GO:0016567">
    <property type="term" value="P:protein ubiquitination"/>
    <property type="evidence" value="ECO:0007669"/>
    <property type="project" value="UniProtKB-UniRule"/>
</dbReference>
<keyword evidence="5" id="KW-0677">Repeat</keyword>
<dbReference type="RefSeq" id="XP_014504689.2">
    <property type="nucleotide sequence ID" value="XM_014649203.2"/>
</dbReference>
<dbReference type="Pfam" id="PF04564">
    <property type="entry name" value="U-box"/>
    <property type="match status" value="1"/>
</dbReference>
<keyword evidence="4 7" id="KW-0808">Transferase</keyword>
<reference evidence="10" key="2">
    <citation type="submission" date="2025-08" db="UniProtKB">
        <authorList>
            <consortium name="RefSeq"/>
        </authorList>
    </citation>
    <scope>IDENTIFICATION</scope>
    <source>
        <tissue evidence="10">Leaf</tissue>
    </source>
</reference>
<comment type="function">
    <text evidence="2 7">Functions as an E3 ubiquitin ligase.</text>
</comment>
<dbReference type="InterPro" id="IPR003613">
    <property type="entry name" value="Ubox_domain"/>
</dbReference>
<dbReference type="PROSITE" id="PS51698">
    <property type="entry name" value="U_BOX"/>
    <property type="match status" value="1"/>
</dbReference>
<comment type="catalytic activity">
    <reaction evidence="1 7">
        <text>S-ubiquitinyl-[E2 ubiquitin-conjugating enzyme]-L-cysteine + [acceptor protein]-L-lysine = [E2 ubiquitin-conjugating enzyme]-L-cysteine + N(6)-ubiquitinyl-[acceptor protein]-L-lysine.</text>
        <dbReference type="EC" id="2.3.2.27"/>
    </reaction>
</comment>
<dbReference type="PANTHER" id="PTHR22849">
    <property type="entry name" value="WDSAM1 PROTEIN"/>
    <property type="match status" value="1"/>
</dbReference>
<evidence type="ECO:0000256" key="3">
    <source>
        <dbReference type="ARBA" id="ARBA00004906"/>
    </source>
</evidence>
<evidence type="ECO:0000256" key="1">
    <source>
        <dbReference type="ARBA" id="ARBA00000900"/>
    </source>
</evidence>
<feature type="domain" description="U-box" evidence="8">
    <location>
        <begin position="129"/>
        <end position="203"/>
    </location>
</feature>
<dbReference type="InterPro" id="IPR045210">
    <property type="entry name" value="RING-Ubox_PUB"/>
</dbReference>
<evidence type="ECO:0000256" key="6">
    <source>
        <dbReference type="ARBA" id="ARBA00022786"/>
    </source>
</evidence>
<dbReference type="SMART" id="SM00504">
    <property type="entry name" value="Ubox"/>
    <property type="match status" value="1"/>
</dbReference>
<evidence type="ECO:0000256" key="4">
    <source>
        <dbReference type="ARBA" id="ARBA00022679"/>
    </source>
</evidence>
<dbReference type="InterPro" id="IPR016024">
    <property type="entry name" value="ARM-type_fold"/>
</dbReference>
<evidence type="ECO:0000313" key="9">
    <source>
        <dbReference type="Proteomes" id="UP000087766"/>
    </source>
</evidence>
<evidence type="ECO:0000256" key="7">
    <source>
        <dbReference type="RuleBase" id="RU369093"/>
    </source>
</evidence>
<dbReference type="InterPro" id="IPR011989">
    <property type="entry name" value="ARM-like"/>
</dbReference>
<dbReference type="InterPro" id="IPR058678">
    <property type="entry name" value="ARM_PUB"/>
</dbReference>
<accession>A0A1S3UFF7</accession>
<dbReference type="Proteomes" id="UP000087766">
    <property type="component" value="Chromosome 1"/>
</dbReference>
<dbReference type="SUPFAM" id="SSF48371">
    <property type="entry name" value="ARM repeat"/>
    <property type="match status" value="1"/>
</dbReference>
<dbReference type="InterPro" id="IPR013083">
    <property type="entry name" value="Znf_RING/FYVE/PHD"/>
</dbReference>
<evidence type="ECO:0000313" key="10">
    <source>
        <dbReference type="RefSeq" id="XP_014504689.2"/>
    </source>
</evidence>
<dbReference type="KEGG" id="vra:106764800"/>
<protein>
    <recommendedName>
        <fullName evidence="7 8">U-box domain-containing protein</fullName>
        <ecNumber evidence="7">2.3.2.27</ecNumber>
    </recommendedName>
    <alternativeName>
        <fullName evidence="7">RING-type E3 ubiquitin transferase PUB</fullName>
    </alternativeName>
</protein>
<gene>
    <name evidence="10" type="primary">LOC106764800</name>
</gene>
<dbReference type="Gene3D" id="3.30.40.10">
    <property type="entry name" value="Zinc/RING finger domain, C3HC4 (zinc finger)"/>
    <property type="match status" value="1"/>
</dbReference>
<dbReference type="InterPro" id="IPR045185">
    <property type="entry name" value="PUB22/23/24-like"/>
</dbReference>
<keyword evidence="9" id="KW-1185">Reference proteome</keyword>
<evidence type="ECO:0000259" key="8">
    <source>
        <dbReference type="PROSITE" id="PS51698"/>
    </source>
</evidence>
<dbReference type="GeneID" id="106764800"/>
<organism evidence="9 10">
    <name type="scientific">Vigna radiata var. radiata</name>
    <name type="common">Mung bean</name>
    <name type="synonym">Phaseolus aureus</name>
    <dbReference type="NCBI Taxonomy" id="3916"/>
    <lineage>
        <taxon>Eukaryota</taxon>
        <taxon>Viridiplantae</taxon>
        <taxon>Streptophyta</taxon>
        <taxon>Embryophyta</taxon>
        <taxon>Tracheophyta</taxon>
        <taxon>Spermatophyta</taxon>
        <taxon>Magnoliopsida</taxon>
        <taxon>eudicotyledons</taxon>
        <taxon>Gunneridae</taxon>
        <taxon>Pentapetalae</taxon>
        <taxon>rosids</taxon>
        <taxon>fabids</taxon>
        <taxon>Fabales</taxon>
        <taxon>Fabaceae</taxon>
        <taxon>Papilionoideae</taxon>
        <taxon>50 kb inversion clade</taxon>
        <taxon>NPAAA clade</taxon>
        <taxon>indigoferoid/millettioid clade</taxon>
        <taxon>Phaseoleae</taxon>
        <taxon>Vigna</taxon>
    </lineage>
</organism>